<name>A0A382UMH5_9ZZZZ</name>
<organism evidence="2">
    <name type="scientific">marine metagenome</name>
    <dbReference type="NCBI Taxonomy" id="408172"/>
    <lineage>
        <taxon>unclassified sequences</taxon>
        <taxon>metagenomes</taxon>
        <taxon>ecological metagenomes</taxon>
    </lineage>
</organism>
<evidence type="ECO:0000256" key="1">
    <source>
        <dbReference type="SAM" id="MobiDB-lite"/>
    </source>
</evidence>
<gene>
    <name evidence="2" type="ORF">METZ01_LOCUS387745</name>
</gene>
<reference evidence="2" key="1">
    <citation type="submission" date="2018-05" db="EMBL/GenBank/DDBJ databases">
        <authorList>
            <person name="Lanie J.A."/>
            <person name="Ng W.-L."/>
            <person name="Kazmierczak K.M."/>
            <person name="Andrzejewski T.M."/>
            <person name="Davidsen T.M."/>
            <person name="Wayne K.J."/>
            <person name="Tettelin H."/>
            <person name="Glass J.I."/>
            <person name="Rusch D."/>
            <person name="Podicherti R."/>
            <person name="Tsui H.-C.T."/>
            <person name="Winkler M.E."/>
        </authorList>
    </citation>
    <scope>NUCLEOTIDE SEQUENCE</scope>
</reference>
<dbReference type="AlphaFoldDB" id="A0A382UMH5"/>
<dbReference type="EMBL" id="UINC01145021">
    <property type="protein sequence ID" value="SVD34891.1"/>
    <property type="molecule type" value="Genomic_DNA"/>
</dbReference>
<feature type="non-terminal residue" evidence="2">
    <location>
        <position position="31"/>
    </location>
</feature>
<feature type="region of interest" description="Disordered" evidence="1">
    <location>
        <begin position="1"/>
        <end position="31"/>
    </location>
</feature>
<evidence type="ECO:0000313" key="2">
    <source>
        <dbReference type="EMBL" id="SVD34891.1"/>
    </source>
</evidence>
<accession>A0A382UMH5</accession>
<sequence length="31" mass="3413">MTENENDKEIIDDEVVESSSENTPSSPNESS</sequence>
<protein>
    <submittedName>
        <fullName evidence="2">Uncharacterized protein</fullName>
    </submittedName>
</protein>
<proteinExistence type="predicted"/>
<feature type="compositionally biased region" description="Low complexity" evidence="1">
    <location>
        <begin position="17"/>
        <end position="31"/>
    </location>
</feature>